<evidence type="ECO:0000313" key="9">
    <source>
        <dbReference type="EMBL" id="MCQ6963867.1"/>
    </source>
</evidence>
<dbReference type="InterPro" id="IPR000228">
    <property type="entry name" value="RNA3'_term_phos_cyc"/>
</dbReference>
<dbReference type="InterPro" id="IPR017770">
    <property type="entry name" value="RNA3'_term_phos_cyc_type_1"/>
</dbReference>
<accession>A0AAE3HDA5</accession>
<feature type="binding site" evidence="5">
    <location>
        <position position="100"/>
    </location>
    <ligand>
        <name>ATP</name>
        <dbReference type="ChEBI" id="CHEBI:30616"/>
    </ligand>
</feature>
<dbReference type="PANTHER" id="PTHR11096:SF0">
    <property type="entry name" value="RNA 3'-TERMINAL PHOSPHATE CYCLASE"/>
    <property type="match status" value="1"/>
</dbReference>
<feature type="binding site" evidence="5">
    <location>
        <begin position="276"/>
        <end position="280"/>
    </location>
    <ligand>
        <name>ATP</name>
        <dbReference type="ChEBI" id="CHEBI:30616"/>
    </ligand>
</feature>
<feature type="domain" description="RNA 3'-terminal phosphate cyclase" evidence="7">
    <location>
        <begin position="8"/>
        <end position="317"/>
    </location>
</feature>
<dbReference type="Proteomes" id="UP001206983">
    <property type="component" value="Unassembled WGS sequence"/>
</dbReference>
<proteinExistence type="inferred from homology"/>
<evidence type="ECO:0000313" key="10">
    <source>
        <dbReference type="Proteomes" id="UP001206983"/>
    </source>
</evidence>
<evidence type="ECO:0000256" key="2">
    <source>
        <dbReference type="ARBA" id="ARBA00021428"/>
    </source>
</evidence>
<name>A0AAE3HDA5_9EURY</name>
<feature type="domain" description="RNA 3'-terminal phosphate cyclase insert" evidence="8">
    <location>
        <begin position="185"/>
        <end position="267"/>
    </location>
</feature>
<evidence type="ECO:0000259" key="8">
    <source>
        <dbReference type="Pfam" id="PF05189"/>
    </source>
</evidence>
<dbReference type="Gene3D" id="3.65.10.20">
    <property type="entry name" value="RNA 3'-terminal phosphate cyclase domain"/>
    <property type="match status" value="1"/>
</dbReference>
<keyword evidence="5" id="KW-0963">Cytoplasm</keyword>
<evidence type="ECO:0000259" key="7">
    <source>
        <dbReference type="Pfam" id="PF01137"/>
    </source>
</evidence>
<dbReference type="SUPFAM" id="SSF55205">
    <property type="entry name" value="EPT/RTPC-like"/>
    <property type="match status" value="2"/>
</dbReference>
<comment type="function">
    <text evidence="5">Catalyzes the conversion of 3'-phosphate to a 2',3'-cyclic phosphodiester at the end of RNA. The mechanism of action of the enzyme occurs in 3 steps: (A) adenylation of the enzyme by ATP; (B) transfer of adenylate to an RNA-N3'P to produce RNA-N3'PP5'A; (C) and attack of the adjacent 2'-hydroxyl on the 3'-phosphorus in the diester linkage to produce the cyclic end product. The biological role of this enzyme is unknown but it is likely to function in some aspects of cellular RNA processing.</text>
</comment>
<dbReference type="GO" id="GO:0005524">
    <property type="term" value="F:ATP binding"/>
    <property type="evidence" value="ECO:0007669"/>
    <property type="project" value="UniProtKB-KW"/>
</dbReference>
<dbReference type="GO" id="GO:0005737">
    <property type="term" value="C:cytoplasm"/>
    <property type="evidence" value="ECO:0007669"/>
    <property type="project" value="UniProtKB-SubCell"/>
</dbReference>
<dbReference type="InterPro" id="IPR036553">
    <property type="entry name" value="RPTC_insert"/>
</dbReference>
<comment type="subcellular location">
    <subcellularLocation>
        <location evidence="5">Cytoplasm</location>
    </subcellularLocation>
</comment>
<dbReference type="InterPro" id="IPR013791">
    <property type="entry name" value="RNA3'-term_phos_cycl_insert"/>
</dbReference>
<keyword evidence="3 5" id="KW-0436">Ligase</keyword>
<dbReference type="InterPro" id="IPR037136">
    <property type="entry name" value="RNA3'_phos_cyclase_dom_sf"/>
</dbReference>
<dbReference type="HAMAP" id="MF_00200">
    <property type="entry name" value="RTC"/>
    <property type="match status" value="1"/>
</dbReference>
<comment type="catalytic activity">
    <reaction evidence="5">
        <text>a 3'-end 3'-phospho-ribonucleotide-RNA + ATP = a 3'-end 2',3'-cyclophospho-ribonucleotide-RNA + AMP + diphosphate</text>
        <dbReference type="Rhea" id="RHEA:23976"/>
        <dbReference type="Rhea" id="RHEA-COMP:10463"/>
        <dbReference type="Rhea" id="RHEA-COMP:10464"/>
        <dbReference type="ChEBI" id="CHEBI:30616"/>
        <dbReference type="ChEBI" id="CHEBI:33019"/>
        <dbReference type="ChEBI" id="CHEBI:83062"/>
        <dbReference type="ChEBI" id="CHEBI:83064"/>
        <dbReference type="ChEBI" id="CHEBI:456215"/>
        <dbReference type="EC" id="6.5.1.4"/>
    </reaction>
</comment>
<dbReference type="NCBIfam" id="TIGR03399">
    <property type="entry name" value="RNA_3prim_cycl"/>
    <property type="match status" value="1"/>
</dbReference>
<dbReference type="InterPro" id="IPR013792">
    <property type="entry name" value="RNA3'P_cycl/enolpyr_Trfase_a/b"/>
</dbReference>
<gene>
    <name evidence="5" type="primary">rtcA</name>
    <name evidence="9" type="ORF">PV02_12500</name>
</gene>
<dbReference type="Gene3D" id="3.30.360.20">
    <property type="entry name" value="RNA 3'-terminal phosphate cyclase, insert domain"/>
    <property type="match status" value="1"/>
</dbReference>
<evidence type="ECO:0000256" key="6">
    <source>
        <dbReference type="NCBIfam" id="TIGR03399"/>
    </source>
</evidence>
<keyword evidence="5" id="KW-0067">ATP-binding</keyword>
<dbReference type="GO" id="GO:0003963">
    <property type="term" value="F:RNA-3'-phosphate cyclase activity"/>
    <property type="evidence" value="ECO:0007669"/>
    <property type="project" value="UniProtKB-UniRule"/>
</dbReference>
<dbReference type="Pfam" id="PF01137">
    <property type="entry name" value="RTC"/>
    <property type="match status" value="1"/>
</dbReference>
<dbReference type="Pfam" id="PF05189">
    <property type="entry name" value="RTC_insert"/>
    <property type="match status" value="1"/>
</dbReference>
<evidence type="ECO:0000256" key="3">
    <source>
        <dbReference type="ARBA" id="ARBA00022598"/>
    </source>
</evidence>
<feature type="active site" description="Tele-AMP-histidine intermediate" evidence="5">
    <location>
        <position position="301"/>
    </location>
</feature>
<evidence type="ECO:0000256" key="1">
    <source>
        <dbReference type="ARBA" id="ARBA00009206"/>
    </source>
</evidence>
<dbReference type="InterPro" id="IPR023797">
    <property type="entry name" value="RNA3'_phos_cyclase_dom"/>
</dbReference>
<comment type="caution">
    <text evidence="9">The sequence shown here is derived from an EMBL/GenBank/DDBJ whole genome shotgun (WGS) entry which is preliminary data.</text>
</comment>
<dbReference type="EMBL" id="JTEO01000011">
    <property type="protein sequence ID" value="MCQ6963867.1"/>
    <property type="molecule type" value="Genomic_DNA"/>
</dbReference>
<dbReference type="PIRSF" id="PIRSF005378">
    <property type="entry name" value="RNA3'_term_phos_cycl_euk"/>
    <property type="match status" value="1"/>
</dbReference>
<sequence length="331" mass="35351">MITIDGSYGEGGGQILRTAVSLSAVIKEEVTIKNIRKARPQPGLKTQHLTSIETAALMCDAQVEGLFPGSTEIRFSPVEIKGLNAEIDIGTAGSIPLLVQCIMPAAAHASGNVSLRIKGGTDVIWSPSTDYLENVTFRALSRMGYRAHLKTISRGYYPRGGGLTELSIEPSGLNAYDYTREDGIVSGISHSSRLPGHVTQRQASCAQEILEREGYECEIGTEVTQDVSTGSGINLWSGFKGAVSIGKRGLPAEKVGSMAAGEMLQDLRSDAAVDRHLADQLIPFLGLAGSGSFTTAGLTEHTSTNIWVTEQFLDVKFGTEKKNGSVEIHVR</sequence>
<dbReference type="GO" id="GO:0006396">
    <property type="term" value="P:RNA processing"/>
    <property type="evidence" value="ECO:0007669"/>
    <property type="project" value="UniProtKB-UniRule"/>
</dbReference>
<organism evidence="9 10">
    <name type="scientific">Methanolobus chelungpuianus</name>
    <dbReference type="NCBI Taxonomy" id="502115"/>
    <lineage>
        <taxon>Archaea</taxon>
        <taxon>Methanobacteriati</taxon>
        <taxon>Methanobacteriota</taxon>
        <taxon>Stenosarchaea group</taxon>
        <taxon>Methanomicrobia</taxon>
        <taxon>Methanosarcinales</taxon>
        <taxon>Methanosarcinaceae</taxon>
        <taxon>Methanolobus</taxon>
    </lineage>
</organism>
<keyword evidence="10" id="KW-1185">Reference proteome</keyword>
<dbReference type="RefSeq" id="WP_256623789.1">
    <property type="nucleotide sequence ID" value="NZ_JTEO01000011.1"/>
</dbReference>
<dbReference type="AlphaFoldDB" id="A0AAE3HDA5"/>
<evidence type="ECO:0000256" key="4">
    <source>
        <dbReference type="ARBA" id="ARBA00022741"/>
    </source>
</evidence>
<reference evidence="9 10" key="1">
    <citation type="journal article" date="2011" name="Appl. Environ. Microbiol.">
        <title>Methanogenic archaea isolated from Taiwan's Chelungpu fault.</title>
        <authorList>
            <person name="Wu S.Y."/>
            <person name="Lai M.C."/>
        </authorList>
    </citation>
    <scope>NUCLEOTIDE SEQUENCE [LARGE SCALE GENOMIC DNA]</scope>
    <source>
        <strain evidence="9 10">St545Mb</strain>
    </source>
</reference>
<comment type="similarity">
    <text evidence="1 5">Belongs to the RNA 3'-terminal cyclase family. Type 1 subfamily.</text>
</comment>
<keyword evidence="4 5" id="KW-0547">Nucleotide-binding</keyword>
<evidence type="ECO:0000256" key="5">
    <source>
        <dbReference type="HAMAP-Rule" id="MF_00200"/>
    </source>
</evidence>
<dbReference type="CDD" id="cd00874">
    <property type="entry name" value="RNA_Cyclase_Class_II"/>
    <property type="match status" value="1"/>
</dbReference>
<dbReference type="EC" id="6.5.1.4" evidence="5 6"/>
<dbReference type="PANTHER" id="PTHR11096">
    <property type="entry name" value="RNA 3' TERMINAL PHOSPHATE CYCLASE"/>
    <property type="match status" value="1"/>
</dbReference>
<protein>
    <recommendedName>
        <fullName evidence="2 5">RNA 3'-terminal phosphate cyclase</fullName>
        <shortName evidence="5">RNA cyclase</shortName>
        <shortName evidence="5">RNA-3'-phosphate cyclase</shortName>
        <ecNumber evidence="5 6">6.5.1.4</ecNumber>
    </recommendedName>
</protein>